<evidence type="ECO:0000259" key="8">
    <source>
        <dbReference type="Pfam" id="PF00326"/>
    </source>
</evidence>
<dbReference type="InterPro" id="IPR002471">
    <property type="entry name" value="Pept_S9_AS"/>
</dbReference>
<evidence type="ECO:0000256" key="5">
    <source>
        <dbReference type="ARBA" id="ARBA00022801"/>
    </source>
</evidence>
<dbReference type="STRING" id="450378.GCA_001661675_00840"/>
<name>A0A1Z1FET2_9SPHN</name>
<comment type="similarity">
    <text evidence="2">Belongs to the peptidase S9A family.</text>
</comment>
<gene>
    <name evidence="10" type="ORF">A9D14_04190</name>
</gene>
<evidence type="ECO:0000259" key="9">
    <source>
        <dbReference type="Pfam" id="PF02897"/>
    </source>
</evidence>
<comment type="catalytic activity">
    <reaction evidence="1">
        <text>Hydrolysis of Pro-|-Xaa &gt;&gt; Ala-|-Xaa in oligopeptides.</text>
        <dbReference type="EC" id="3.4.21.26"/>
    </reaction>
</comment>
<protein>
    <recommendedName>
        <fullName evidence="3">prolyl oligopeptidase</fullName>
        <ecNumber evidence="3">3.4.21.26</ecNumber>
    </recommendedName>
</protein>
<dbReference type="PANTHER" id="PTHR42881">
    <property type="entry name" value="PROLYL ENDOPEPTIDASE"/>
    <property type="match status" value="1"/>
</dbReference>
<dbReference type="FunFam" id="3.40.50.1820:FF:000005">
    <property type="entry name" value="Prolyl endopeptidase"/>
    <property type="match status" value="1"/>
</dbReference>
<organism evidence="10 11">
    <name type="scientific">Croceicoccus marinus</name>
    <dbReference type="NCBI Taxonomy" id="450378"/>
    <lineage>
        <taxon>Bacteria</taxon>
        <taxon>Pseudomonadati</taxon>
        <taxon>Pseudomonadota</taxon>
        <taxon>Alphaproteobacteria</taxon>
        <taxon>Sphingomonadales</taxon>
        <taxon>Erythrobacteraceae</taxon>
        <taxon>Croceicoccus</taxon>
    </lineage>
</organism>
<dbReference type="Gene3D" id="3.40.50.1820">
    <property type="entry name" value="alpha/beta hydrolase"/>
    <property type="match status" value="1"/>
</dbReference>
<dbReference type="InterPro" id="IPR023302">
    <property type="entry name" value="Pept_S9A_N"/>
</dbReference>
<dbReference type="GO" id="GO:0070012">
    <property type="term" value="F:oligopeptidase activity"/>
    <property type="evidence" value="ECO:0007669"/>
    <property type="project" value="TreeGrafter"/>
</dbReference>
<dbReference type="SUPFAM" id="SSF50993">
    <property type="entry name" value="Peptidase/esterase 'gauge' domain"/>
    <property type="match status" value="1"/>
</dbReference>
<keyword evidence="6" id="KW-0720">Serine protease</keyword>
<dbReference type="InterPro" id="IPR001375">
    <property type="entry name" value="Peptidase_S9_cat"/>
</dbReference>
<reference evidence="10 11" key="1">
    <citation type="submission" date="2017-01" db="EMBL/GenBank/DDBJ databases">
        <title>Complete genome sequence of esterase-producing bacterium Croceicoccus marinus E4A9.</title>
        <authorList>
            <person name="Wu Y.-H."/>
            <person name="Cheng H."/>
            <person name="Xu L."/>
            <person name="Huo Y.-Y."/>
            <person name="Wang C.-S."/>
            <person name="Xu X.-W."/>
        </authorList>
    </citation>
    <scope>NUCLEOTIDE SEQUENCE [LARGE SCALE GENOMIC DNA]</scope>
    <source>
        <strain evidence="10 11">E4A9</strain>
    </source>
</reference>
<evidence type="ECO:0000313" key="11">
    <source>
        <dbReference type="Proteomes" id="UP000195807"/>
    </source>
</evidence>
<evidence type="ECO:0000256" key="6">
    <source>
        <dbReference type="ARBA" id="ARBA00022825"/>
    </source>
</evidence>
<proteinExistence type="inferred from homology"/>
<evidence type="ECO:0000313" key="10">
    <source>
        <dbReference type="EMBL" id="ARU17236.1"/>
    </source>
</evidence>
<dbReference type="PROSITE" id="PS00708">
    <property type="entry name" value="PRO_ENDOPEP_SER"/>
    <property type="match status" value="1"/>
</dbReference>
<feature type="region of interest" description="Disordered" evidence="7">
    <location>
        <begin position="1"/>
        <end position="23"/>
    </location>
</feature>
<dbReference type="KEGG" id="cman:A9D14_04190"/>
<evidence type="ECO:0000256" key="4">
    <source>
        <dbReference type="ARBA" id="ARBA00022670"/>
    </source>
</evidence>
<dbReference type="AlphaFoldDB" id="A0A1Z1FET2"/>
<dbReference type="Proteomes" id="UP000195807">
    <property type="component" value="Chromosome"/>
</dbReference>
<keyword evidence="11" id="KW-1185">Reference proteome</keyword>
<dbReference type="InterPro" id="IPR051167">
    <property type="entry name" value="Prolyl_oligopep/macrocyclase"/>
</dbReference>
<dbReference type="PRINTS" id="PR00862">
    <property type="entry name" value="PROLIGOPTASE"/>
</dbReference>
<dbReference type="GO" id="GO:0006508">
    <property type="term" value="P:proteolysis"/>
    <property type="evidence" value="ECO:0007669"/>
    <property type="project" value="UniProtKB-KW"/>
</dbReference>
<dbReference type="GO" id="GO:0004252">
    <property type="term" value="F:serine-type endopeptidase activity"/>
    <property type="evidence" value="ECO:0007669"/>
    <property type="project" value="UniProtKB-EC"/>
</dbReference>
<dbReference type="Pfam" id="PF02897">
    <property type="entry name" value="Peptidase_S9_N"/>
    <property type="match status" value="1"/>
</dbReference>
<evidence type="ECO:0000256" key="2">
    <source>
        <dbReference type="ARBA" id="ARBA00005228"/>
    </source>
</evidence>
<dbReference type="EMBL" id="CP019602">
    <property type="protein sequence ID" value="ARU17236.1"/>
    <property type="molecule type" value="Genomic_DNA"/>
</dbReference>
<evidence type="ECO:0000256" key="3">
    <source>
        <dbReference type="ARBA" id="ARBA00011897"/>
    </source>
</evidence>
<dbReference type="EC" id="3.4.21.26" evidence="3"/>
<dbReference type="PANTHER" id="PTHR42881:SF2">
    <property type="entry name" value="PROLYL ENDOPEPTIDASE"/>
    <property type="match status" value="1"/>
</dbReference>
<evidence type="ECO:0000256" key="1">
    <source>
        <dbReference type="ARBA" id="ARBA00001070"/>
    </source>
</evidence>
<feature type="domain" description="Peptidase S9 prolyl oligopeptidase catalytic" evidence="8">
    <location>
        <begin position="486"/>
        <end position="700"/>
    </location>
</feature>
<dbReference type="GO" id="GO:0005829">
    <property type="term" value="C:cytosol"/>
    <property type="evidence" value="ECO:0007669"/>
    <property type="project" value="TreeGrafter"/>
</dbReference>
<dbReference type="InterPro" id="IPR029058">
    <property type="entry name" value="AB_hydrolase_fold"/>
</dbReference>
<sequence length="704" mass="77262">MPVHAQEPVPITNAKEASLPSYPETRRDDVVETIFGTNVADPYRWLEADVRNSADVADWVARQSAFTDAYLATLNEREWFAAKLGEMLDYERFGIPEKKGGLLFYTYNPGLADQDVLLMKPMSGDVLDGNGQVLLDPNEWSDDGTVALAGWNPSAQAKILSYQVQEAGSDWNTIEFLDLATGQKLADRIEWVKTGGAQWIDDRRFVYSRFPEPAEGDDFQVANRNQQIWMHVLGQPQSADRLIYATPDRPSMLHGASVSADGRWLFIYSQDGSVPGNELRILPVEDLAAEPIVVADTMDHQWEVIEAVGDTVILRTDKDAPLYRLMSLDLSAGQPQVEELIAQGQHNMDAARVMGDRIVIDYLEDVKSRLRLFTLDGKPAGEVGLPGIGSVAGLSGEPGESEAWFGFSSFNRPPEVYRLDLATGDSRSIVDRTLGFDPEQFVVEQVFYPSADDTRIPMFIVKRADVTGPAPTLLYAYGGFNVSLPPSFSSTRMAWLQAGGVFALANIRGGGEYGSAWHDAARGPKRENAFADFIAAGEWLKANGVTGGNQLAIQGGSNGGLLMGVVTNRRPDLFDVVNADVGVMDMLRFDRWGYGRAWAADYGFPDVEEDFHVLRSYSPYHNVPASGDYPAILVTTADTDDRVIPGHSFKYAAALQHAELGNSPHLIRIETRAGHGAGMPVSKIIGKNADVLGFLAHWTDLQPD</sequence>
<accession>A0A1Z1FET2</accession>
<evidence type="ECO:0000256" key="7">
    <source>
        <dbReference type="SAM" id="MobiDB-lite"/>
    </source>
</evidence>
<feature type="domain" description="Peptidase S9A N-terminal" evidence="9">
    <location>
        <begin position="23"/>
        <end position="430"/>
    </location>
</feature>
<dbReference type="InterPro" id="IPR002470">
    <property type="entry name" value="Peptidase_S9A"/>
</dbReference>
<keyword evidence="5" id="KW-0378">Hydrolase</keyword>
<dbReference type="Gene3D" id="2.130.10.120">
    <property type="entry name" value="Prolyl oligopeptidase, N-terminal domain"/>
    <property type="match status" value="1"/>
</dbReference>
<dbReference type="SUPFAM" id="SSF53474">
    <property type="entry name" value="alpha/beta-Hydrolases"/>
    <property type="match status" value="1"/>
</dbReference>
<keyword evidence="4" id="KW-0645">Protease</keyword>
<dbReference type="Pfam" id="PF00326">
    <property type="entry name" value="Peptidase_S9"/>
    <property type="match status" value="1"/>
</dbReference>